<dbReference type="Proteomes" id="UP000284842">
    <property type="component" value="Unassembled WGS sequence"/>
</dbReference>
<dbReference type="EMBL" id="NHTK01005714">
    <property type="protein sequence ID" value="PPQ74937.1"/>
    <property type="molecule type" value="Genomic_DNA"/>
</dbReference>
<sequence length="178" mass="20345">MSLITNPLTEYLKCPTKVLATTEMKKMPGGTGVLFDIWSDGQGTEWLVCKAIPKERATESPEGVLEWFHSYKYQDIGVYSVYRLNRTVPRSDLPSKEGSVVFNIDNRAQQSGSHLRQQQVITRRPPLNGLLIAGIRKTINDHLKKLRLKRKEPDMTDMLPIDKLEIEPRAKRARLDLT</sequence>
<evidence type="ECO:0000313" key="1">
    <source>
        <dbReference type="EMBL" id="PPQ74937.1"/>
    </source>
</evidence>
<organism evidence="1 2">
    <name type="scientific">Panaeolus cyanescens</name>
    <dbReference type="NCBI Taxonomy" id="181874"/>
    <lineage>
        <taxon>Eukaryota</taxon>
        <taxon>Fungi</taxon>
        <taxon>Dikarya</taxon>
        <taxon>Basidiomycota</taxon>
        <taxon>Agaricomycotina</taxon>
        <taxon>Agaricomycetes</taxon>
        <taxon>Agaricomycetidae</taxon>
        <taxon>Agaricales</taxon>
        <taxon>Agaricineae</taxon>
        <taxon>Galeropsidaceae</taxon>
        <taxon>Panaeolus</taxon>
    </lineage>
</organism>
<name>A0A409W8V2_9AGAR</name>
<dbReference type="AlphaFoldDB" id="A0A409W8V2"/>
<accession>A0A409W8V2</accession>
<protein>
    <submittedName>
        <fullName evidence="1">Uncharacterized protein</fullName>
    </submittedName>
</protein>
<evidence type="ECO:0000313" key="2">
    <source>
        <dbReference type="Proteomes" id="UP000284842"/>
    </source>
</evidence>
<dbReference type="InParanoid" id="A0A409W8V2"/>
<keyword evidence="2" id="KW-1185">Reference proteome</keyword>
<reference evidence="1 2" key="1">
    <citation type="journal article" date="2018" name="Evol. Lett.">
        <title>Horizontal gene cluster transfer increased hallucinogenic mushroom diversity.</title>
        <authorList>
            <person name="Reynolds H.T."/>
            <person name="Vijayakumar V."/>
            <person name="Gluck-Thaler E."/>
            <person name="Korotkin H.B."/>
            <person name="Matheny P.B."/>
            <person name="Slot J.C."/>
        </authorList>
    </citation>
    <scope>NUCLEOTIDE SEQUENCE [LARGE SCALE GENOMIC DNA]</scope>
    <source>
        <strain evidence="1 2">2629</strain>
    </source>
</reference>
<proteinExistence type="predicted"/>
<comment type="caution">
    <text evidence="1">The sequence shown here is derived from an EMBL/GenBank/DDBJ whole genome shotgun (WGS) entry which is preliminary data.</text>
</comment>
<gene>
    <name evidence="1" type="ORF">CVT24_002970</name>
</gene>